<dbReference type="Proteomes" id="UP000183376">
    <property type="component" value="Chromosome I"/>
</dbReference>
<dbReference type="AlphaFoldDB" id="A0A1G9VA41"/>
<feature type="transmembrane region" description="Helical" evidence="1">
    <location>
        <begin position="89"/>
        <end position="110"/>
    </location>
</feature>
<evidence type="ECO:0000313" key="2">
    <source>
        <dbReference type="EMBL" id="SDM69039.1"/>
    </source>
</evidence>
<evidence type="ECO:0000256" key="1">
    <source>
        <dbReference type="SAM" id="Phobius"/>
    </source>
</evidence>
<dbReference type="STRING" id="211114.SAMN04489726_2928"/>
<evidence type="ECO:0000313" key="3">
    <source>
        <dbReference type="Proteomes" id="UP000183376"/>
    </source>
</evidence>
<sequence length="164" mass="16344">MRVVRQKLRRPGIGLAILGLVITVAGTFLPWLYSGSVQRNSYEAADLLRRLLGLDSGVGGALLVAWPAIGPVAGLCVAGYVLGLPRAAAVANLLLSAITGAVGVFASVHADSGGSLVGISGTGPVTVLVGAVLALLGAIAVLASAPGPFAQGSEFEQHRGQPAS</sequence>
<organism evidence="2 3">
    <name type="scientific">Allokutzneria albata</name>
    <name type="common">Kibdelosporangium albatum</name>
    <dbReference type="NCBI Taxonomy" id="211114"/>
    <lineage>
        <taxon>Bacteria</taxon>
        <taxon>Bacillati</taxon>
        <taxon>Actinomycetota</taxon>
        <taxon>Actinomycetes</taxon>
        <taxon>Pseudonocardiales</taxon>
        <taxon>Pseudonocardiaceae</taxon>
        <taxon>Allokutzneria</taxon>
    </lineage>
</organism>
<proteinExistence type="predicted"/>
<feature type="transmembrane region" description="Helical" evidence="1">
    <location>
        <begin position="58"/>
        <end position="82"/>
    </location>
</feature>
<gene>
    <name evidence="2" type="ORF">SAMN04489726_2928</name>
</gene>
<accession>A0A1G9VA41</accession>
<dbReference type="eggNOG" id="ENOG502ZK1T">
    <property type="taxonomic scope" value="Bacteria"/>
</dbReference>
<keyword evidence="3" id="KW-1185">Reference proteome</keyword>
<keyword evidence="1" id="KW-0472">Membrane</keyword>
<feature type="transmembrane region" description="Helical" evidence="1">
    <location>
        <begin position="12"/>
        <end position="33"/>
    </location>
</feature>
<feature type="transmembrane region" description="Helical" evidence="1">
    <location>
        <begin position="122"/>
        <end position="143"/>
    </location>
</feature>
<evidence type="ECO:0008006" key="4">
    <source>
        <dbReference type="Google" id="ProtNLM"/>
    </source>
</evidence>
<reference evidence="2 3" key="1">
    <citation type="submission" date="2016-10" db="EMBL/GenBank/DDBJ databases">
        <authorList>
            <person name="de Groot N.N."/>
        </authorList>
    </citation>
    <scope>NUCLEOTIDE SEQUENCE [LARGE SCALE GENOMIC DNA]</scope>
    <source>
        <strain evidence="2 3">DSM 44149</strain>
    </source>
</reference>
<name>A0A1G9VA41_ALLAB</name>
<dbReference type="EMBL" id="LT629701">
    <property type="protein sequence ID" value="SDM69039.1"/>
    <property type="molecule type" value="Genomic_DNA"/>
</dbReference>
<keyword evidence="1" id="KW-1133">Transmembrane helix</keyword>
<protein>
    <recommendedName>
        <fullName evidence="4">Tryptophan-associated transmembrane protein (Trp_oprn_chp)</fullName>
    </recommendedName>
</protein>
<keyword evidence="1" id="KW-0812">Transmembrane</keyword>